<evidence type="ECO:0000313" key="3">
    <source>
        <dbReference type="Proteomes" id="UP000530660"/>
    </source>
</evidence>
<proteinExistence type="predicted"/>
<dbReference type="AlphaFoldDB" id="A0A7J7INE8"/>
<gene>
    <name evidence="2" type="ORF">F1559_004935</name>
</gene>
<sequence>MGTCELVVVCLLGTLEKHAAMDRDPLSQTTHLCAVLLSLVLHPFGIFPLNKSTRACRRLERGERVNVTELKRKSKVNNFSIIVLDRACRVAVPILAKPASEK</sequence>
<dbReference type="Proteomes" id="UP000530660">
    <property type="component" value="Unassembled WGS sequence"/>
</dbReference>
<keyword evidence="1" id="KW-0472">Membrane</keyword>
<keyword evidence="1" id="KW-0812">Transmembrane</keyword>
<protein>
    <submittedName>
        <fullName evidence="2">Uncharacterized protein</fullName>
    </submittedName>
</protein>
<dbReference type="EMBL" id="VWRR01000003">
    <property type="protein sequence ID" value="KAF6004655.1"/>
    <property type="molecule type" value="Genomic_DNA"/>
</dbReference>
<feature type="transmembrane region" description="Helical" evidence="1">
    <location>
        <begin position="29"/>
        <end position="49"/>
    </location>
</feature>
<comment type="caution">
    <text evidence="2">The sequence shown here is derived from an EMBL/GenBank/DDBJ whole genome shotgun (WGS) entry which is preliminary data.</text>
</comment>
<keyword evidence="3" id="KW-1185">Reference proteome</keyword>
<accession>A0A7J7INE8</accession>
<reference evidence="2 3" key="1">
    <citation type="journal article" date="2020" name="J. Phycol.">
        <title>Comparative genome analysis reveals Cyanidiococcus gen. nov., a new extremophilic red algal genus sister to Cyanidioschyzon (Cyanidioschyzonaceae, Rhodophyta).</title>
        <authorList>
            <person name="Liu S.-L."/>
            <person name="Chiang Y.-R."/>
            <person name="Yoon H.S."/>
            <person name="Fu H.-Y."/>
        </authorList>
    </citation>
    <scope>NUCLEOTIDE SEQUENCE [LARGE SCALE GENOMIC DNA]</scope>
    <source>
        <strain evidence="2 3">THAL066</strain>
    </source>
</reference>
<keyword evidence="1" id="KW-1133">Transmembrane helix</keyword>
<name>A0A7J7INE8_9RHOD</name>
<evidence type="ECO:0000256" key="1">
    <source>
        <dbReference type="SAM" id="Phobius"/>
    </source>
</evidence>
<evidence type="ECO:0000313" key="2">
    <source>
        <dbReference type="EMBL" id="KAF6004655.1"/>
    </source>
</evidence>
<organism evidence="2 3">
    <name type="scientific">Cyanidiococcus yangmingshanensis</name>
    <dbReference type="NCBI Taxonomy" id="2690220"/>
    <lineage>
        <taxon>Eukaryota</taxon>
        <taxon>Rhodophyta</taxon>
        <taxon>Bangiophyceae</taxon>
        <taxon>Cyanidiales</taxon>
        <taxon>Cyanidiaceae</taxon>
        <taxon>Cyanidiococcus</taxon>
    </lineage>
</organism>